<evidence type="ECO:0000313" key="2">
    <source>
        <dbReference type="EMBL" id="ODV55950.1"/>
    </source>
</evidence>
<evidence type="ECO:0000256" key="1">
    <source>
        <dbReference type="SAM" id="Phobius"/>
    </source>
</evidence>
<gene>
    <name evidence="2" type="ORF">BG258_08545</name>
</gene>
<dbReference type="Proteomes" id="UP000094784">
    <property type="component" value="Unassembled WGS sequence"/>
</dbReference>
<feature type="transmembrane region" description="Helical" evidence="1">
    <location>
        <begin position="39"/>
        <end position="60"/>
    </location>
</feature>
<proteinExistence type="predicted"/>
<dbReference type="RefSeq" id="WP_069480980.1">
    <property type="nucleotide sequence ID" value="NZ_KV766182.1"/>
</dbReference>
<comment type="caution">
    <text evidence="2">The sequence shown here is derived from an EMBL/GenBank/DDBJ whole genome shotgun (WGS) entry which is preliminary data.</text>
</comment>
<name>A0A1E4R662_9BACI</name>
<accession>A0A1E4R662</accession>
<dbReference type="EMBL" id="MECQ01000001">
    <property type="protein sequence ID" value="ODV55950.1"/>
    <property type="molecule type" value="Genomic_DNA"/>
</dbReference>
<organism evidence="2 3">
    <name type="scientific">Lysinibacillus fusiformis</name>
    <dbReference type="NCBI Taxonomy" id="28031"/>
    <lineage>
        <taxon>Bacteria</taxon>
        <taxon>Bacillati</taxon>
        <taxon>Bacillota</taxon>
        <taxon>Bacilli</taxon>
        <taxon>Bacillales</taxon>
        <taxon>Bacillaceae</taxon>
        <taxon>Lysinibacillus</taxon>
    </lineage>
</organism>
<sequence>MNKLHKELVKVAGDMTSSKERVKHRVLHPRNSNKKPYRFTLLSVVLTLCVAGFILVQLLGKETTQTSTWFHETQLDHFERIAQMMWPNQNKEYYKEEAYRSYEKLVAAYYFAESLGITYTKDELEMERKNFVEQMEILQQSPKYKAFFRGLEPSKYVDVYMKPLLPMYTARTKLYAVYKEKYPTFYAYKGVADIEASRYFQMNFAEQMTAFQKENNIVDHSSTSGTSLVGTVAKVESNIFLFIEGIIPKDLDHMTEKQLEEKYEQADWYPVLADFPVEQGDYITLHSTETGSIEENGVVRKYGLLNDVKVLEPDVTVELNLQNEQEVAEFLQDMPWQTADYMRSPPNYSFQVEGVRIEIWKGYGSSLYLQKIGSGEIKLNSEKAKKLKELLGIEES</sequence>
<reference evidence="2 3" key="1">
    <citation type="submission" date="2016-09" db="EMBL/GenBank/DDBJ databases">
        <title>Draft genome sequence of the soil isolate, Lysinibacillus fusiformis M5, a potential hypoxanthine producer.</title>
        <authorList>
            <person name="Gallegos-Monterrosa R."/>
            <person name="Maroti G."/>
            <person name="Balint B."/>
            <person name="Kovacs A.T."/>
        </authorList>
    </citation>
    <scope>NUCLEOTIDE SEQUENCE [LARGE SCALE GENOMIC DNA]</scope>
    <source>
        <strain evidence="2 3">M5</strain>
    </source>
</reference>
<keyword evidence="1" id="KW-0812">Transmembrane</keyword>
<keyword evidence="1" id="KW-0472">Membrane</keyword>
<evidence type="ECO:0000313" key="3">
    <source>
        <dbReference type="Proteomes" id="UP000094784"/>
    </source>
</evidence>
<dbReference type="AlphaFoldDB" id="A0A1E4R662"/>
<dbReference type="OrthoDB" id="2729194at2"/>
<protein>
    <submittedName>
        <fullName evidence="2">Uncharacterized protein</fullName>
    </submittedName>
</protein>
<keyword evidence="1" id="KW-1133">Transmembrane helix</keyword>